<dbReference type="InterPro" id="IPR000397">
    <property type="entry name" value="Heat_shock_Hsp33"/>
</dbReference>
<dbReference type="PANTHER" id="PTHR30111:SF1">
    <property type="entry name" value="33 KDA CHAPERONIN"/>
    <property type="match status" value="1"/>
</dbReference>
<dbReference type="PIRSF" id="PIRSF005261">
    <property type="entry name" value="Heat_shock_Hsp33"/>
    <property type="match status" value="1"/>
</dbReference>
<keyword evidence="4" id="KW-0143">Chaperone</keyword>
<dbReference type="InterPro" id="IPR023212">
    <property type="entry name" value="Hsp33_helix_hairpin_bin_dom_sf"/>
</dbReference>
<dbReference type="Gene3D" id="3.55.30.10">
    <property type="entry name" value="Hsp33 domain"/>
    <property type="match status" value="1"/>
</dbReference>
<dbReference type="GO" id="GO:0042026">
    <property type="term" value="P:protein refolding"/>
    <property type="evidence" value="ECO:0007669"/>
    <property type="project" value="TreeGrafter"/>
</dbReference>
<dbReference type="GO" id="GO:0051082">
    <property type="term" value="F:unfolded protein binding"/>
    <property type="evidence" value="ECO:0007669"/>
    <property type="project" value="InterPro"/>
</dbReference>
<evidence type="ECO:0000313" key="6">
    <source>
        <dbReference type="EMBL" id="KKK75682.1"/>
    </source>
</evidence>
<dbReference type="SUPFAM" id="SSF64397">
    <property type="entry name" value="Hsp33 domain"/>
    <property type="match status" value="1"/>
</dbReference>
<dbReference type="InterPro" id="IPR016154">
    <property type="entry name" value="Heat_shock_Hsp33_C"/>
</dbReference>
<evidence type="ECO:0000256" key="2">
    <source>
        <dbReference type="ARBA" id="ARBA00022833"/>
    </source>
</evidence>
<accession>A0A0F8Y2P9</accession>
<dbReference type="EMBL" id="LAZR01055752">
    <property type="protein sequence ID" value="KKK75682.1"/>
    <property type="molecule type" value="Genomic_DNA"/>
</dbReference>
<evidence type="ECO:0008006" key="7">
    <source>
        <dbReference type="Google" id="ProtNLM"/>
    </source>
</evidence>
<dbReference type="InterPro" id="IPR016153">
    <property type="entry name" value="Heat_shock_Hsp33_N"/>
</dbReference>
<dbReference type="Gene3D" id="1.10.287.480">
    <property type="entry name" value="helix hairpin bin"/>
    <property type="match status" value="1"/>
</dbReference>
<organism evidence="6">
    <name type="scientific">marine sediment metagenome</name>
    <dbReference type="NCBI Taxonomy" id="412755"/>
    <lineage>
        <taxon>unclassified sequences</taxon>
        <taxon>metagenomes</taxon>
        <taxon>ecological metagenomes</taxon>
    </lineage>
</organism>
<dbReference type="NCBIfam" id="NF001033">
    <property type="entry name" value="PRK00114.1"/>
    <property type="match status" value="1"/>
</dbReference>
<dbReference type="Gene3D" id="3.90.1280.10">
    <property type="entry name" value="HSP33 redox switch-like"/>
    <property type="match status" value="1"/>
</dbReference>
<reference evidence="6" key="1">
    <citation type="journal article" date="2015" name="Nature">
        <title>Complex archaea that bridge the gap between prokaryotes and eukaryotes.</title>
        <authorList>
            <person name="Spang A."/>
            <person name="Saw J.H."/>
            <person name="Jorgensen S.L."/>
            <person name="Zaremba-Niedzwiedzka K."/>
            <person name="Martijn J."/>
            <person name="Lind A.E."/>
            <person name="van Eijk R."/>
            <person name="Schleper C."/>
            <person name="Guy L."/>
            <person name="Ettema T.J."/>
        </authorList>
    </citation>
    <scope>NUCLEOTIDE SEQUENCE</scope>
</reference>
<keyword evidence="5" id="KW-0676">Redox-active center</keyword>
<gene>
    <name evidence="6" type="ORF">LCGC14_2871270</name>
</gene>
<dbReference type="PANTHER" id="PTHR30111">
    <property type="entry name" value="33 KDA CHAPERONIN"/>
    <property type="match status" value="1"/>
</dbReference>
<name>A0A0F8Y2P9_9ZZZZ</name>
<dbReference type="CDD" id="cd00498">
    <property type="entry name" value="Hsp33"/>
    <property type="match status" value="1"/>
</dbReference>
<evidence type="ECO:0000256" key="4">
    <source>
        <dbReference type="ARBA" id="ARBA00023186"/>
    </source>
</evidence>
<proteinExistence type="inferred from homology"/>
<evidence type="ECO:0000256" key="3">
    <source>
        <dbReference type="ARBA" id="ARBA00023157"/>
    </source>
</evidence>
<evidence type="ECO:0000256" key="5">
    <source>
        <dbReference type="ARBA" id="ARBA00023284"/>
    </source>
</evidence>
<comment type="caution">
    <text evidence="6">The sequence shown here is derived from an EMBL/GenBank/DDBJ whole genome shotgun (WGS) entry which is preliminary data.</text>
</comment>
<dbReference type="SUPFAM" id="SSF118352">
    <property type="entry name" value="HSP33 redox switch-like"/>
    <property type="match status" value="1"/>
</dbReference>
<sequence length="282" mass="31862">LMQQDLLHRYLFNELDVRGELVQIENAYNEMIADHNYPDPVKALLGELLVATCLLTATLKFEGEIAVQLQGDGPVKYAVINGDDKQNMRGIARLQSEITGTTVKELIGQGYMVITITPSKGERYQGIVPLEHDTLSECIESYFEQSEQLKTRLWFATDTTEGSAKACGLFLQVLPVDKQKSIEDFAHLEALSNTIKDEELLHLDANTVLTRLYHEDNPRVFEPQAIKFKCGCSRDKTITALVNIGQEELLKDVTEKGSVNINCHYCLKEYVFNEQDIKSIFN</sequence>
<evidence type="ECO:0000256" key="1">
    <source>
        <dbReference type="ARBA" id="ARBA00022490"/>
    </source>
</evidence>
<keyword evidence="3" id="KW-1015">Disulfide bond</keyword>
<dbReference type="Pfam" id="PF01430">
    <property type="entry name" value="HSP33"/>
    <property type="match status" value="1"/>
</dbReference>
<feature type="non-terminal residue" evidence="6">
    <location>
        <position position="1"/>
    </location>
</feature>
<protein>
    <recommendedName>
        <fullName evidence="7">33 kDa chaperonin</fullName>
    </recommendedName>
</protein>
<dbReference type="AlphaFoldDB" id="A0A0F8Y2P9"/>
<dbReference type="HAMAP" id="MF_00117">
    <property type="entry name" value="HslO"/>
    <property type="match status" value="1"/>
</dbReference>
<keyword evidence="1" id="KW-0963">Cytoplasm</keyword>
<keyword evidence="2" id="KW-0862">Zinc</keyword>
<dbReference type="GO" id="GO:0005737">
    <property type="term" value="C:cytoplasm"/>
    <property type="evidence" value="ECO:0007669"/>
    <property type="project" value="InterPro"/>
</dbReference>
<dbReference type="GO" id="GO:0044183">
    <property type="term" value="F:protein folding chaperone"/>
    <property type="evidence" value="ECO:0007669"/>
    <property type="project" value="TreeGrafter"/>
</dbReference>